<accession>A0A7S4NV12</accession>
<proteinExistence type="predicted"/>
<dbReference type="InterPro" id="IPR017943">
    <property type="entry name" value="Bactericidal_perm-incr_a/b_dom"/>
</dbReference>
<feature type="signal peptide" evidence="1">
    <location>
        <begin position="1"/>
        <end position="20"/>
    </location>
</feature>
<dbReference type="PANTHER" id="PTHR10504:SF131">
    <property type="entry name" value="BPI2 DOMAIN-CONTAINING PROTEIN"/>
    <property type="match status" value="1"/>
</dbReference>
<dbReference type="Gene3D" id="3.15.20.10">
    <property type="entry name" value="Bactericidal permeability-increasing protein, domain 2"/>
    <property type="match status" value="1"/>
</dbReference>
<organism evidence="3">
    <name type="scientific">Paramoeba aestuarina</name>
    <dbReference type="NCBI Taxonomy" id="180227"/>
    <lineage>
        <taxon>Eukaryota</taxon>
        <taxon>Amoebozoa</taxon>
        <taxon>Discosea</taxon>
        <taxon>Flabellinia</taxon>
        <taxon>Dactylopodida</taxon>
        <taxon>Paramoebidae</taxon>
        <taxon>Paramoeba</taxon>
    </lineage>
</organism>
<dbReference type="Pfam" id="PF02886">
    <property type="entry name" value="LBP_BPI_CETP_C"/>
    <property type="match status" value="1"/>
</dbReference>
<dbReference type="InterPro" id="IPR032942">
    <property type="entry name" value="BPI/LBP/Plunc"/>
</dbReference>
<keyword evidence="1" id="KW-0732">Signal</keyword>
<dbReference type="SMART" id="SM00329">
    <property type="entry name" value="BPI2"/>
    <property type="match status" value="1"/>
</dbReference>
<dbReference type="Gene3D" id="3.15.10.10">
    <property type="entry name" value="Bactericidal permeability-increasing protein, domain 1"/>
    <property type="match status" value="1"/>
</dbReference>
<feature type="domain" description="Lipid-binding serum glycoprotein C-terminal" evidence="2">
    <location>
        <begin position="319"/>
        <end position="525"/>
    </location>
</feature>
<gene>
    <name evidence="3" type="ORF">NAES01612_LOCUS12927</name>
</gene>
<dbReference type="SUPFAM" id="SSF55394">
    <property type="entry name" value="Bactericidal permeability-increasing protein, BPI"/>
    <property type="match status" value="2"/>
</dbReference>
<evidence type="ECO:0000256" key="1">
    <source>
        <dbReference type="SAM" id="SignalP"/>
    </source>
</evidence>
<dbReference type="InterPro" id="IPR001124">
    <property type="entry name" value="Lipid-bd_serum_glycop_C"/>
</dbReference>
<feature type="chain" id="PRO_5031560932" description="Lipid-binding serum glycoprotein C-terminal domain-containing protein" evidence="1">
    <location>
        <begin position="21"/>
        <end position="594"/>
    </location>
</feature>
<dbReference type="EMBL" id="HBKR01019757">
    <property type="protein sequence ID" value="CAE2308869.1"/>
    <property type="molecule type" value="Transcribed_RNA"/>
</dbReference>
<dbReference type="GO" id="GO:0008289">
    <property type="term" value="F:lipid binding"/>
    <property type="evidence" value="ECO:0007669"/>
    <property type="project" value="InterPro"/>
</dbReference>
<sequence>MMKVSVVLFFVFVGVVFVSAQLAPVVVENPEVPENDEARVGVRVAIGQQLISAAMLSVVEPVVYLIDEYQGYLPQINLTERVGLTKIHISTSETRLYNLTVATVFAEWIQEHNSIKVSMAGITGNLDSLYDYHYWAVWTHHGHGSFEAYFYDASGWIEIEFGVDGDGHLLLTYLNSHIQLKHLDLKFSGSWSFILNHVPGFNEIVKRRINKTFKEICNFSVKKTNEVFQKLPLGLKIPFILKDAVSLSYAMPEDPTVLNTGFGSFALLGDFYPTKFPSLSPPFLVSPPLPLTVDSLSSSLSPSSPLSPLVFDLPLPDILNVPDQGQVIISSYTMQSLGWAVDYIGGLTFNVTQDNIPSSIPVKMNTDFFGVVVPPLLESCFNCPVMWAVQSPGYPNIWINDDGVFLNYTTVMSWFTYHKKSDQWTFAFSMYIDMGGSVFLTIDDDNNKIYGNLTVDNIDLRNDESDIGNIVLAPMQGVINQVIAGVVPLINDILALGIPLPNFPLGITLNDPEILYGNNTLAIETDLHFAFPKEYKEWGEEWQQFQREREREIVQEEEREVEEGEVWAEGEKEGLVMNVEVVGDGGNDDFPQQH</sequence>
<protein>
    <recommendedName>
        <fullName evidence="2">Lipid-binding serum glycoprotein C-terminal domain-containing protein</fullName>
    </recommendedName>
</protein>
<dbReference type="AlphaFoldDB" id="A0A7S4NV12"/>
<evidence type="ECO:0000259" key="2">
    <source>
        <dbReference type="SMART" id="SM00329"/>
    </source>
</evidence>
<dbReference type="PANTHER" id="PTHR10504">
    <property type="entry name" value="BACTERICIDAL PERMEABILITY-INCREASING BPI PROTEIN-RELATED"/>
    <property type="match status" value="1"/>
</dbReference>
<name>A0A7S4NV12_9EUKA</name>
<evidence type="ECO:0000313" key="3">
    <source>
        <dbReference type="EMBL" id="CAE2308869.1"/>
    </source>
</evidence>
<reference evidence="3" key="1">
    <citation type="submission" date="2021-01" db="EMBL/GenBank/DDBJ databases">
        <authorList>
            <person name="Corre E."/>
            <person name="Pelletier E."/>
            <person name="Niang G."/>
            <person name="Scheremetjew M."/>
            <person name="Finn R."/>
            <person name="Kale V."/>
            <person name="Holt S."/>
            <person name="Cochrane G."/>
            <person name="Meng A."/>
            <person name="Brown T."/>
            <person name="Cohen L."/>
        </authorList>
    </citation>
    <scope>NUCLEOTIDE SEQUENCE</scope>
    <source>
        <strain evidence="3">SoJaBio B1-5/56/2</strain>
    </source>
</reference>